<name>S4PVD1_9NEOP</name>
<dbReference type="PANTHER" id="PTHR47222">
    <property type="entry name" value="ZINC FINGER PROTEIN 532-RELATED"/>
    <property type="match status" value="1"/>
</dbReference>
<feature type="non-terminal residue" evidence="2">
    <location>
        <position position="1"/>
    </location>
</feature>
<proteinExistence type="predicted"/>
<dbReference type="InterPro" id="IPR045914">
    <property type="entry name" value="Zn532-like"/>
</dbReference>
<dbReference type="AlphaFoldDB" id="S4PVD1"/>
<accession>S4PVD1</accession>
<feature type="domain" description="ZNF592-like C2H2 zinc finger" evidence="1">
    <location>
        <begin position="51"/>
        <end position="94"/>
    </location>
</feature>
<protein>
    <submittedName>
        <fullName evidence="2">Zinc finger protein 532</fullName>
    </submittedName>
</protein>
<dbReference type="Pfam" id="PF25412">
    <property type="entry name" value="zf-C2H2_ZNF592"/>
    <property type="match status" value="1"/>
</dbReference>
<organism evidence="2">
    <name type="scientific">Pararge aegeria</name>
    <name type="common">speckled wood butterfly</name>
    <dbReference type="NCBI Taxonomy" id="116150"/>
    <lineage>
        <taxon>Eukaryota</taxon>
        <taxon>Metazoa</taxon>
        <taxon>Ecdysozoa</taxon>
        <taxon>Arthropoda</taxon>
        <taxon>Hexapoda</taxon>
        <taxon>Insecta</taxon>
        <taxon>Pterygota</taxon>
        <taxon>Neoptera</taxon>
        <taxon>Endopterygota</taxon>
        <taxon>Lepidoptera</taxon>
        <taxon>Glossata</taxon>
        <taxon>Ditrysia</taxon>
        <taxon>Papilionoidea</taxon>
        <taxon>Nymphalidae</taxon>
        <taxon>Satyrinae</taxon>
        <taxon>Satyrini</taxon>
        <taxon>Parargina</taxon>
        <taxon>Pararge</taxon>
    </lineage>
</organism>
<dbReference type="Gene3D" id="3.30.160.60">
    <property type="entry name" value="Classic Zinc Finger"/>
    <property type="match status" value="1"/>
</dbReference>
<reference evidence="2" key="1">
    <citation type="journal article" date="2013" name="BMC Genomics">
        <title>Unscrambling butterfly oogenesis.</title>
        <authorList>
            <person name="Carter J.M."/>
            <person name="Baker S.C."/>
            <person name="Pink R."/>
            <person name="Carter D.R."/>
            <person name="Collins A."/>
            <person name="Tomlin J."/>
            <person name="Gibbs M."/>
            <person name="Breuker C.J."/>
        </authorList>
    </citation>
    <scope>NUCLEOTIDE SEQUENCE</scope>
    <source>
        <tissue evidence="2">Ovary</tissue>
    </source>
</reference>
<dbReference type="EMBL" id="GAIX01008748">
    <property type="protein sequence ID" value="JAA83812.1"/>
    <property type="molecule type" value="Transcribed_RNA"/>
</dbReference>
<sequence length="145" mass="16960">DKLTIKDIIFTKALPNYKIPVPTDGYKTFSCTDCGDKFLFESSYEYHINRKSLKISYFCRHCMIVTVFFNRCKLLSHIRSHAFKFATITVADLKIEPLPFDNLPFEKSNSSNLPRSQNEPEIYSRQKKKNICNECHHDIHNYGVT</sequence>
<dbReference type="InterPro" id="IPR057356">
    <property type="entry name" value="Znf-C2H2_ZNF592"/>
</dbReference>
<reference evidence="2" key="2">
    <citation type="submission" date="2013-05" db="EMBL/GenBank/DDBJ databases">
        <authorList>
            <person name="Carter J.-M."/>
            <person name="Baker S.C."/>
            <person name="Pink R."/>
            <person name="Carter D.R.F."/>
            <person name="Collins A."/>
            <person name="Tomlin J."/>
            <person name="Gibbs M."/>
            <person name="Breuker C.J."/>
        </authorList>
    </citation>
    <scope>NUCLEOTIDE SEQUENCE</scope>
    <source>
        <tissue evidence="2">Ovary</tissue>
    </source>
</reference>
<dbReference type="PANTHER" id="PTHR47222:SF5">
    <property type="entry name" value="LOW QUALITY PROTEIN: ZINC FINGER PROTEIN 532-LIKE"/>
    <property type="match status" value="1"/>
</dbReference>
<evidence type="ECO:0000259" key="1">
    <source>
        <dbReference type="Pfam" id="PF25412"/>
    </source>
</evidence>
<evidence type="ECO:0000313" key="2">
    <source>
        <dbReference type="EMBL" id="JAA83812.1"/>
    </source>
</evidence>
<feature type="non-terminal residue" evidence="2">
    <location>
        <position position="145"/>
    </location>
</feature>